<sequence length="84" mass="10099">MMDPRRELEWSERPAGEYRAERLEGERERLERRLVWAMRKQDVHAIQKLRQRIEALDDAIVDDLTPGCPPNRFERYRAHGGDVR</sequence>
<dbReference type="Proteomes" id="UP001165542">
    <property type="component" value="Unassembled WGS sequence"/>
</dbReference>
<evidence type="ECO:0000313" key="2">
    <source>
        <dbReference type="Proteomes" id="UP001165542"/>
    </source>
</evidence>
<proteinExistence type="predicted"/>
<organism evidence="1 2">
    <name type="scientific">Halomonas dongshanensis</name>
    <dbReference type="NCBI Taxonomy" id="2890835"/>
    <lineage>
        <taxon>Bacteria</taxon>
        <taxon>Pseudomonadati</taxon>
        <taxon>Pseudomonadota</taxon>
        <taxon>Gammaproteobacteria</taxon>
        <taxon>Oceanospirillales</taxon>
        <taxon>Halomonadaceae</taxon>
        <taxon>Halomonas</taxon>
    </lineage>
</organism>
<accession>A0ABT2ECS4</accession>
<dbReference type="RefSeq" id="WP_259035873.1">
    <property type="nucleotide sequence ID" value="NZ_JAJISC010000003.1"/>
</dbReference>
<protein>
    <submittedName>
        <fullName evidence="1">Uncharacterized protein</fullName>
    </submittedName>
</protein>
<gene>
    <name evidence="1" type="ORF">LLY24_08595</name>
</gene>
<reference evidence="1" key="1">
    <citation type="submission" date="2021-11" db="EMBL/GenBank/DDBJ databases">
        <title>Halomonas sp., isolated from a coastal aquaculture zone in Dongshan Bay.</title>
        <authorList>
            <person name="Lin W."/>
        </authorList>
    </citation>
    <scope>NUCLEOTIDE SEQUENCE</scope>
    <source>
        <strain evidence="1">Yzlin-01</strain>
    </source>
</reference>
<keyword evidence="2" id="KW-1185">Reference proteome</keyword>
<evidence type="ECO:0000313" key="1">
    <source>
        <dbReference type="EMBL" id="MCS2609371.1"/>
    </source>
</evidence>
<name>A0ABT2ECS4_9GAMM</name>
<dbReference type="EMBL" id="JAJISC010000003">
    <property type="protein sequence ID" value="MCS2609371.1"/>
    <property type="molecule type" value="Genomic_DNA"/>
</dbReference>
<comment type="caution">
    <text evidence="1">The sequence shown here is derived from an EMBL/GenBank/DDBJ whole genome shotgun (WGS) entry which is preliminary data.</text>
</comment>